<feature type="region of interest" description="Disordered" evidence="7">
    <location>
        <begin position="1274"/>
        <end position="1305"/>
    </location>
</feature>
<dbReference type="Gene3D" id="2.30.30.1040">
    <property type="match status" value="1"/>
</dbReference>
<dbReference type="InterPro" id="IPR001487">
    <property type="entry name" value="Bromodomain"/>
</dbReference>
<feature type="domain" description="Bromo" evidence="8">
    <location>
        <begin position="1326"/>
        <end position="1396"/>
    </location>
</feature>
<dbReference type="PANTHER" id="PTHR16266:SF17">
    <property type="entry name" value="BRWD3"/>
    <property type="match status" value="1"/>
</dbReference>
<feature type="compositionally biased region" description="Basic and acidic residues" evidence="7">
    <location>
        <begin position="855"/>
        <end position="868"/>
    </location>
</feature>
<dbReference type="PRINTS" id="PR00503">
    <property type="entry name" value="BROMODOMAIN"/>
</dbReference>
<dbReference type="PROSITE" id="PS50082">
    <property type="entry name" value="WD_REPEATS_2"/>
    <property type="match status" value="6"/>
</dbReference>
<dbReference type="Gene3D" id="1.20.920.10">
    <property type="entry name" value="Bromodomain-like"/>
    <property type="match status" value="2"/>
</dbReference>
<feature type="repeat" description="WD" evidence="5">
    <location>
        <begin position="260"/>
        <end position="295"/>
    </location>
</feature>
<evidence type="ECO:0000313" key="10">
    <source>
        <dbReference type="RefSeq" id="XP_065649832.1"/>
    </source>
</evidence>
<dbReference type="SUPFAM" id="SSF47370">
    <property type="entry name" value="Bromodomain"/>
    <property type="match status" value="2"/>
</dbReference>
<keyword evidence="1 5" id="KW-0853">WD repeat</keyword>
<dbReference type="InterPro" id="IPR057451">
    <property type="entry name" value="BRWD/PHIP_AD"/>
</dbReference>
<dbReference type="Gene3D" id="2.130.10.10">
    <property type="entry name" value="YVTN repeat-like/Quinoprotein amine dehydrogenase"/>
    <property type="match status" value="2"/>
</dbReference>
<sequence>MNENRSQNLEKELLYVIAKYLENGPCKKAGMILREELQRNQLIFPRLDWKGNVHVQNYEEFDRKNAHLPPQYLVQLIERLNPLVEQCFPSSIKSLKSLLGRGSASLLRTGVNETELKQSSWHSVTRNCAPQLLPPNIKCTSFVATITGREFSGRKGNLNLTLNCELFLKMSIHKRVLGHLASVYCVLFDRTGSIIVTGADDTLVKLWSTRDCHLIATLRGHSAQITDISINMENTLLASGSLDKTIRVWRLKDTHPVAVLQGHTGMITSLEFCPSADPFVRYLMSTGGDGNICFWPWCPLSKEFTLTPIKFNEKSRPGAQMLCSSFSPGGSFLVTGSSDNFIRIYQLYPDGPEKIVELPNHVDHVDSILYSHRGDRFLSGSRDGTAMIWYYQNSEWHATCLDASARLKGDPKLNDEAEAKTKLKVTMICWNANDRFIITAGTDYVLRVWDSNCAVFVNALKGHTEEVYLLEPHPNFPQIILSAGHDGNIILWDIYKFKKLKLFFNMLEGQGHGAIFDCKFSPDGFSISATDSHGHLLLVGFGSDERFLNVPYEQFFHTDYRPIIRDANNYVIDEQTQTAPHLMYPPFLVDVDGNPHIETYQLLIPGRTAANLPHMRTPQVDENLPPLMAEIAAAEASIVQQRNRNNSVGGLLSPSGVGLGLRESGDVEGVRQQNNSYVSGDISDADAKLWWRRTIIPKNNLYNEKEDEEKRLKQGKNEILLYKKEQIKKQRKFSEEIPDDNCNLRSVSGRGRGRTRLSKVRVPVSYVRASAMGTFDHVVSSSGREVMNINEDVSVISESEPEDWQGESSDSTDDSDWIDERLISKEQNELAPRKRRKKKAVSSDVEDNDELEVDVISRESSSDTHTSESSESEENVNDKTETVVVKRSKRVNRGKQKASRTCLPEKVFHKKSKKEICTHKAIPLQENIEEYLQFHQPTEWILSTHSKKFPYFPQIGDEVYYLRQGHKLYVKQVIELNEYEIQDSRQAYCKYSLAPAELCKLVGISYDVHPTKLCSLKLELIGKKKLSGRKQTITVRFHDMPNVVDFLVLKHIYEESLMHYWKEGDRFRCIIDDKWYFGNITNVSPFEEDFPNSSFLSLTVEWDSGESERVSPWDLEKIPEDCDIVNDDPLTEEDKFLYMYKSNKTDWPYESFEDLLSRVGKGLNDLMMMDFAFPFVSPVDTLLYPTYWSVVAFPTDLQTIKSRLENRFYRRIDALLWEIRQIKTNAVKFNEQGSAIIVDAAYLVKLLCKFCKDPIITDIRSLCKSIPHVYETKEQNFEESEDENDEDDAYESDVPCASSEQCSSGVSTHADEDWKREAKSLLEFIALKDDAAPFREPVDTELFPDYLSVIHDPIDLSTIRQRLDSNQYDDAESFIRDFQLIFKNSKTFTTDRRSAIFKMTLRLSALFDARCHAVIDAYTRSHENIHWTRGKSKKKANFKKISDSSEDELHSSTRPIKNYKKNISPKRNNYISPVECTGKSLSKSATQNGVLRVTRSMNSCINKDSSDSNLSSEENVIPNISKRTRNSKRRSRVRKRYGYDSDENLEYLTKKTSPKPSLKRRNVAEVDKKPNKKLKLKQNNILQKRSSCRSKSAVNYCEEEFDVFDQISDKETRTDLVDDKSFTESNEDSEESSLKSPVAVSSRGRIRRAAKRFCE</sequence>
<feature type="coiled-coil region" evidence="6">
    <location>
        <begin position="698"/>
        <end position="725"/>
    </location>
</feature>
<dbReference type="InterPro" id="IPR036322">
    <property type="entry name" value="WD40_repeat_dom_sf"/>
</dbReference>
<evidence type="ECO:0000256" key="4">
    <source>
        <dbReference type="PROSITE-ProRule" id="PRU00035"/>
    </source>
</evidence>
<dbReference type="Pfam" id="PF00439">
    <property type="entry name" value="Bromodomain"/>
    <property type="match status" value="2"/>
</dbReference>
<dbReference type="RefSeq" id="XP_065649833.1">
    <property type="nucleotide sequence ID" value="XM_065793761.1"/>
</dbReference>
<dbReference type="Pfam" id="PF00400">
    <property type="entry name" value="WD40"/>
    <property type="match status" value="7"/>
</dbReference>
<dbReference type="InterPro" id="IPR052060">
    <property type="entry name" value="Bromo_WD_repeat"/>
</dbReference>
<feature type="region of interest" description="Disordered" evidence="7">
    <location>
        <begin position="1438"/>
        <end position="1469"/>
    </location>
</feature>
<feature type="compositionally biased region" description="Basic and acidic residues" evidence="7">
    <location>
        <begin position="1440"/>
        <end position="1451"/>
    </location>
</feature>
<dbReference type="CDD" id="cd00200">
    <property type="entry name" value="WD40"/>
    <property type="match status" value="1"/>
</dbReference>
<feature type="repeat" description="WD" evidence="5">
    <location>
        <begin position="460"/>
        <end position="502"/>
    </location>
</feature>
<keyword evidence="3 4" id="KW-0103">Bromodomain</keyword>
<evidence type="ECO:0000256" key="6">
    <source>
        <dbReference type="SAM" id="Coils"/>
    </source>
</evidence>
<dbReference type="InterPro" id="IPR018359">
    <property type="entry name" value="Bromodomain_CS"/>
</dbReference>
<evidence type="ECO:0000313" key="9">
    <source>
        <dbReference type="Proteomes" id="UP001652625"/>
    </source>
</evidence>
<dbReference type="InterPro" id="IPR015943">
    <property type="entry name" value="WD40/YVTN_repeat-like_dom_sf"/>
</dbReference>
<evidence type="ECO:0000256" key="2">
    <source>
        <dbReference type="ARBA" id="ARBA00022737"/>
    </source>
</evidence>
<gene>
    <name evidence="10 11" type="primary">LOC100204675</name>
</gene>
<dbReference type="PROSITE" id="PS00633">
    <property type="entry name" value="BROMODOMAIN_1"/>
    <property type="match status" value="1"/>
</dbReference>
<feature type="compositionally biased region" description="Acidic residues" evidence="7">
    <location>
        <begin position="844"/>
        <end position="853"/>
    </location>
</feature>
<dbReference type="SUPFAM" id="SSF50978">
    <property type="entry name" value="WD40 repeat-like"/>
    <property type="match status" value="1"/>
</dbReference>
<dbReference type="SMART" id="SM00320">
    <property type="entry name" value="WD40"/>
    <property type="match status" value="7"/>
</dbReference>
<reference evidence="10 11" key="1">
    <citation type="submission" date="2025-05" db="UniProtKB">
        <authorList>
            <consortium name="RefSeq"/>
        </authorList>
    </citation>
    <scope>IDENTIFICATION</scope>
</reference>
<dbReference type="InterPro" id="IPR020472">
    <property type="entry name" value="WD40_PAC1"/>
</dbReference>
<dbReference type="GeneID" id="100204675"/>
<keyword evidence="6" id="KW-0175">Coiled coil</keyword>
<dbReference type="PROSITE" id="PS50014">
    <property type="entry name" value="BROMODOMAIN_2"/>
    <property type="match status" value="2"/>
</dbReference>
<dbReference type="InterPro" id="IPR001680">
    <property type="entry name" value="WD40_rpt"/>
</dbReference>
<accession>A0ABM4BLB3</accession>
<feature type="region of interest" description="Disordered" evidence="7">
    <location>
        <begin position="1615"/>
        <end position="1641"/>
    </location>
</feature>
<organism evidence="9 11">
    <name type="scientific">Hydra vulgaris</name>
    <name type="common">Hydra</name>
    <name type="synonym">Hydra attenuata</name>
    <dbReference type="NCBI Taxonomy" id="6087"/>
    <lineage>
        <taxon>Eukaryota</taxon>
        <taxon>Metazoa</taxon>
        <taxon>Cnidaria</taxon>
        <taxon>Hydrozoa</taxon>
        <taxon>Hydroidolina</taxon>
        <taxon>Anthoathecata</taxon>
        <taxon>Aplanulata</taxon>
        <taxon>Hydridae</taxon>
        <taxon>Hydra</taxon>
    </lineage>
</organism>
<evidence type="ECO:0000256" key="1">
    <source>
        <dbReference type="ARBA" id="ARBA00022574"/>
    </source>
</evidence>
<proteinExistence type="predicted"/>
<feature type="repeat" description="WD" evidence="5">
    <location>
        <begin position="358"/>
        <end position="399"/>
    </location>
</feature>
<dbReference type="InterPro" id="IPR019775">
    <property type="entry name" value="WD40_repeat_CS"/>
</dbReference>
<dbReference type="SMART" id="SM00297">
    <property type="entry name" value="BROMO"/>
    <property type="match status" value="2"/>
</dbReference>
<feature type="repeat" description="WD" evidence="5">
    <location>
        <begin position="218"/>
        <end position="259"/>
    </location>
</feature>
<feature type="compositionally biased region" description="Acidic residues" evidence="7">
    <location>
        <begin position="1277"/>
        <end position="1291"/>
    </location>
</feature>
<dbReference type="Pfam" id="PF25313">
    <property type="entry name" value="BRWD_AD"/>
    <property type="match status" value="1"/>
</dbReference>
<dbReference type="Proteomes" id="UP001652625">
    <property type="component" value="Chromosome 03"/>
</dbReference>
<protein>
    <submittedName>
        <fullName evidence="10">Bromodomain and WD repeat-containing protein 1 isoform X5</fullName>
    </submittedName>
    <submittedName>
        <fullName evidence="11">Bromodomain and WD repeat-containing protein 1 isoform X6</fullName>
    </submittedName>
</protein>
<dbReference type="PRINTS" id="PR00320">
    <property type="entry name" value="GPROTEINBRPT"/>
</dbReference>
<dbReference type="PANTHER" id="PTHR16266">
    <property type="entry name" value="WD REPEAT DOMAIN 9"/>
    <property type="match status" value="1"/>
</dbReference>
<feature type="region of interest" description="Disordered" evidence="7">
    <location>
        <begin position="796"/>
        <end position="882"/>
    </location>
</feature>
<dbReference type="PROSITE" id="PS00678">
    <property type="entry name" value="WD_REPEATS_1"/>
    <property type="match status" value="1"/>
</dbReference>
<evidence type="ECO:0000313" key="11">
    <source>
        <dbReference type="RefSeq" id="XP_065649833.1"/>
    </source>
</evidence>
<name>A0ABM4BLB3_HYDVU</name>
<dbReference type="InterPro" id="IPR036427">
    <property type="entry name" value="Bromodomain-like_sf"/>
</dbReference>
<feature type="compositionally biased region" description="Basic and acidic residues" evidence="7">
    <location>
        <begin position="818"/>
        <end position="832"/>
    </location>
</feature>
<dbReference type="InterPro" id="IPR057452">
    <property type="entry name" value="BRWD/PHIP_N"/>
</dbReference>
<feature type="domain" description="Bromo" evidence="8">
    <location>
        <begin position="1167"/>
        <end position="1237"/>
    </location>
</feature>
<feature type="compositionally biased region" description="Acidic residues" evidence="7">
    <location>
        <begin position="799"/>
        <end position="817"/>
    </location>
</feature>
<feature type="repeat" description="WD" evidence="5">
    <location>
        <begin position="176"/>
        <end position="217"/>
    </location>
</feature>
<dbReference type="Pfam" id="PF25437">
    <property type="entry name" value="BRWD1_N"/>
    <property type="match status" value="1"/>
</dbReference>
<evidence type="ECO:0000256" key="3">
    <source>
        <dbReference type="ARBA" id="ARBA00023117"/>
    </source>
</evidence>
<evidence type="ECO:0000256" key="7">
    <source>
        <dbReference type="SAM" id="MobiDB-lite"/>
    </source>
</evidence>
<keyword evidence="9" id="KW-1185">Reference proteome</keyword>
<dbReference type="RefSeq" id="XP_065649832.1">
    <property type="nucleotide sequence ID" value="XM_065793760.1"/>
</dbReference>
<keyword evidence="2" id="KW-0677">Repeat</keyword>
<feature type="repeat" description="WD" evidence="5">
    <location>
        <begin position="425"/>
        <end position="450"/>
    </location>
</feature>
<feature type="region of interest" description="Disordered" evidence="7">
    <location>
        <begin position="1545"/>
        <end position="1566"/>
    </location>
</feature>
<dbReference type="PROSITE" id="PS50294">
    <property type="entry name" value="WD_REPEATS_REGION"/>
    <property type="match status" value="4"/>
</dbReference>
<evidence type="ECO:0000256" key="5">
    <source>
        <dbReference type="PROSITE-ProRule" id="PRU00221"/>
    </source>
</evidence>
<evidence type="ECO:0000259" key="8">
    <source>
        <dbReference type="PROSITE" id="PS50014"/>
    </source>
</evidence>